<dbReference type="InterPro" id="IPR002123">
    <property type="entry name" value="Plipid/glycerol_acylTrfase"/>
</dbReference>
<feature type="transmembrane region" description="Helical" evidence="1">
    <location>
        <begin position="57"/>
        <end position="79"/>
    </location>
</feature>
<accession>A0A9Q0RST7</accession>
<dbReference type="PANTHER" id="PTHR10983">
    <property type="entry name" value="1-ACYLGLYCEROL-3-PHOSPHATE ACYLTRANSFERASE-RELATED"/>
    <property type="match status" value="1"/>
</dbReference>
<gene>
    <name evidence="3" type="ORF">RDWZM_003585</name>
</gene>
<proteinExistence type="predicted"/>
<dbReference type="Pfam" id="PF01553">
    <property type="entry name" value="Acyltransferase"/>
    <property type="match status" value="1"/>
</dbReference>
<dbReference type="CDD" id="cd07990">
    <property type="entry name" value="LPLAT_LCLAT1-like"/>
    <property type="match status" value="1"/>
</dbReference>
<dbReference type="AlphaFoldDB" id="A0A9Q0RST7"/>
<protein>
    <recommendedName>
        <fullName evidence="2">Phospholipid/glycerol acyltransferase domain-containing protein</fullName>
    </recommendedName>
</protein>
<feature type="domain" description="Phospholipid/glycerol acyltransferase" evidence="2">
    <location>
        <begin position="93"/>
        <end position="215"/>
    </location>
</feature>
<keyword evidence="1" id="KW-0812">Transmembrane</keyword>
<dbReference type="SMART" id="SM00563">
    <property type="entry name" value="PlsC"/>
    <property type="match status" value="1"/>
</dbReference>
<dbReference type="Proteomes" id="UP001142055">
    <property type="component" value="Chromosome 1"/>
</dbReference>
<dbReference type="GO" id="GO:0012505">
    <property type="term" value="C:endomembrane system"/>
    <property type="evidence" value="ECO:0007669"/>
    <property type="project" value="TreeGrafter"/>
</dbReference>
<reference evidence="3" key="1">
    <citation type="submission" date="2022-12" db="EMBL/GenBank/DDBJ databases">
        <title>Genome assemblies of Blomia tropicalis.</title>
        <authorList>
            <person name="Cui Y."/>
        </authorList>
    </citation>
    <scope>NUCLEOTIDE SEQUENCE</scope>
    <source>
        <tissue evidence="3">Adult mites</tissue>
    </source>
</reference>
<sequence length="298" mass="35537">MPNTWRKIANSIPMRIFVGLTFFISGLFINIIQAILFMTLAYFNVELYRKINYYLTYTIWAQIVAMSDWWAGAQVNYYFADERSRKFMGTRHSMFVMNHNYEIDWLVSWLITDRYHMLGGAKSFAKKPLRWIPIMGWSWVFNEFAFLERNWNKDSHKIATALNKFLDYKNPISFLFFAEGTRFTQSKHEASVKFANERGLPVLKYHLVPRTKGFNFCVKTFKEKYPDMLICQIELRFPKDSDPPTFMTLVKGKTLKPDIYIKFVTLHEIPSETEEQMSNYLFKMYKEKVSFNAFIAFY</sequence>
<name>A0A9Q0RST7_BLOTA</name>
<dbReference type="EMBL" id="JAPWDV010000001">
    <property type="protein sequence ID" value="KAJ6225040.1"/>
    <property type="molecule type" value="Genomic_DNA"/>
</dbReference>
<keyword evidence="1" id="KW-0472">Membrane</keyword>
<evidence type="ECO:0000313" key="3">
    <source>
        <dbReference type="EMBL" id="KAJ6225040.1"/>
    </source>
</evidence>
<keyword evidence="1" id="KW-1133">Transmembrane helix</keyword>
<feature type="transmembrane region" description="Helical" evidence="1">
    <location>
        <begin position="12"/>
        <end position="45"/>
    </location>
</feature>
<dbReference type="OMA" id="LAGWMIC"/>
<dbReference type="GO" id="GO:0003841">
    <property type="term" value="F:1-acylglycerol-3-phosphate O-acyltransferase activity"/>
    <property type="evidence" value="ECO:0007669"/>
    <property type="project" value="TreeGrafter"/>
</dbReference>
<evidence type="ECO:0000256" key="1">
    <source>
        <dbReference type="SAM" id="Phobius"/>
    </source>
</evidence>
<dbReference type="SUPFAM" id="SSF69593">
    <property type="entry name" value="Glycerol-3-phosphate (1)-acyltransferase"/>
    <property type="match status" value="1"/>
</dbReference>
<dbReference type="PANTHER" id="PTHR10983:SF24">
    <property type="entry name" value="1-ACYLGLYCEROL-3-PHOSPHATE O-ACYLTRANSFERASE 3, ISOFORM E-RELATED"/>
    <property type="match status" value="1"/>
</dbReference>
<keyword evidence="4" id="KW-1185">Reference proteome</keyword>
<evidence type="ECO:0000259" key="2">
    <source>
        <dbReference type="SMART" id="SM00563"/>
    </source>
</evidence>
<organism evidence="3 4">
    <name type="scientific">Blomia tropicalis</name>
    <name type="common">Mite</name>
    <dbReference type="NCBI Taxonomy" id="40697"/>
    <lineage>
        <taxon>Eukaryota</taxon>
        <taxon>Metazoa</taxon>
        <taxon>Ecdysozoa</taxon>
        <taxon>Arthropoda</taxon>
        <taxon>Chelicerata</taxon>
        <taxon>Arachnida</taxon>
        <taxon>Acari</taxon>
        <taxon>Acariformes</taxon>
        <taxon>Sarcoptiformes</taxon>
        <taxon>Astigmata</taxon>
        <taxon>Glycyphagoidea</taxon>
        <taxon>Echimyopodidae</taxon>
        <taxon>Blomia</taxon>
    </lineage>
</organism>
<comment type="caution">
    <text evidence="3">The sequence shown here is derived from an EMBL/GenBank/DDBJ whole genome shotgun (WGS) entry which is preliminary data.</text>
</comment>
<evidence type="ECO:0000313" key="4">
    <source>
        <dbReference type="Proteomes" id="UP001142055"/>
    </source>
</evidence>